<dbReference type="EMBL" id="NHTK01006072">
    <property type="protein sequence ID" value="PPQ65173.1"/>
    <property type="molecule type" value="Genomic_DNA"/>
</dbReference>
<evidence type="ECO:0000313" key="3">
    <source>
        <dbReference type="Proteomes" id="UP000284842"/>
    </source>
</evidence>
<dbReference type="PANTHER" id="PTHR44675">
    <property type="entry name" value="PAK1 INTERACTING PROTEIN 1"/>
    <property type="match status" value="1"/>
</dbReference>
<dbReference type="Proteomes" id="UP000284842">
    <property type="component" value="Unassembled WGS sequence"/>
</dbReference>
<dbReference type="PANTHER" id="PTHR44675:SF1">
    <property type="entry name" value="P21-ACTIVATED PROTEIN KINASE-INTERACTING PROTEIN 1"/>
    <property type="match status" value="1"/>
</dbReference>
<dbReference type="AlphaFoldDB" id="A0A409VFY9"/>
<dbReference type="OrthoDB" id="308449at2759"/>
<keyword evidence="3" id="KW-1185">Reference proteome</keyword>
<feature type="region of interest" description="Disordered" evidence="1">
    <location>
        <begin position="84"/>
        <end position="104"/>
    </location>
</feature>
<evidence type="ECO:0000313" key="2">
    <source>
        <dbReference type="EMBL" id="PPQ65173.1"/>
    </source>
</evidence>
<evidence type="ECO:0000256" key="1">
    <source>
        <dbReference type="SAM" id="MobiDB-lite"/>
    </source>
</evidence>
<comment type="caution">
    <text evidence="2">The sequence shown here is derived from an EMBL/GenBank/DDBJ whole genome shotgun (WGS) entry which is preliminary data.</text>
</comment>
<dbReference type="InterPro" id="IPR015943">
    <property type="entry name" value="WD40/YVTN_repeat-like_dom_sf"/>
</dbReference>
<dbReference type="InterPro" id="IPR036322">
    <property type="entry name" value="WD40_repeat_dom_sf"/>
</dbReference>
<proteinExistence type="predicted"/>
<feature type="region of interest" description="Disordered" evidence="1">
    <location>
        <begin position="174"/>
        <end position="230"/>
    </location>
</feature>
<gene>
    <name evidence="2" type="ORF">CVT24_011036</name>
</gene>
<sequence>MDVLHSISHTSRIHDVKFVLPVGVESTDSPSTSELLLVGAEDKKTTVYEIHTSADERTKKPRVVAELVGHTNRIKAIETIQIALPPSPSPTTSSSTTTPSPTKTTIACTVSSDGFIHIYDLSPLSTLVQSNSEGSERLGTAAEGKAIMKLEPVARYDTNKTRLTCVAVADGDVDVEGGIGGKRKRDEDDEEEGGDEEEEGEGDYDEFEGIEVDEEEEEEEGEGEYEMESD</sequence>
<accession>A0A409VFY9</accession>
<dbReference type="InterPro" id="IPR051959">
    <property type="entry name" value="PAK1-Kinase_Regulator"/>
</dbReference>
<dbReference type="SUPFAM" id="SSF50978">
    <property type="entry name" value="WD40 repeat-like"/>
    <property type="match status" value="1"/>
</dbReference>
<dbReference type="STRING" id="181874.A0A409VFY9"/>
<name>A0A409VFY9_9AGAR</name>
<reference evidence="2 3" key="1">
    <citation type="journal article" date="2018" name="Evol. Lett.">
        <title>Horizontal gene cluster transfer increased hallucinogenic mushroom diversity.</title>
        <authorList>
            <person name="Reynolds H.T."/>
            <person name="Vijayakumar V."/>
            <person name="Gluck-Thaler E."/>
            <person name="Korotkin H.B."/>
            <person name="Matheny P.B."/>
            <person name="Slot J.C."/>
        </authorList>
    </citation>
    <scope>NUCLEOTIDE SEQUENCE [LARGE SCALE GENOMIC DNA]</scope>
    <source>
        <strain evidence="2 3">2629</strain>
    </source>
</reference>
<feature type="compositionally biased region" description="Low complexity" evidence="1">
    <location>
        <begin position="90"/>
        <end position="104"/>
    </location>
</feature>
<protein>
    <submittedName>
        <fullName evidence="2">Uncharacterized protein</fullName>
    </submittedName>
</protein>
<feature type="compositionally biased region" description="Acidic residues" evidence="1">
    <location>
        <begin position="187"/>
        <end position="230"/>
    </location>
</feature>
<dbReference type="Gene3D" id="2.130.10.10">
    <property type="entry name" value="YVTN repeat-like/Quinoprotein amine dehydrogenase"/>
    <property type="match status" value="1"/>
</dbReference>
<dbReference type="InParanoid" id="A0A409VFY9"/>
<organism evidence="2 3">
    <name type="scientific">Panaeolus cyanescens</name>
    <dbReference type="NCBI Taxonomy" id="181874"/>
    <lineage>
        <taxon>Eukaryota</taxon>
        <taxon>Fungi</taxon>
        <taxon>Dikarya</taxon>
        <taxon>Basidiomycota</taxon>
        <taxon>Agaricomycotina</taxon>
        <taxon>Agaricomycetes</taxon>
        <taxon>Agaricomycetidae</taxon>
        <taxon>Agaricales</taxon>
        <taxon>Agaricineae</taxon>
        <taxon>Galeropsidaceae</taxon>
        <taxon>Panaeolus</taxon>
    </lineage>
</organism>